<reference evidence="2" key="1">
    <citation type="submission" date="2025-08" db="UniProtKB">
        <authorList>
            <consortium name="Ensembl"/>
        </authorList>
    </citation>
    <scope>IDENTIFICATION</scope>
</reference>
<dbReference type="AlphaFoldDB" id="A0A8D2AJZ7"/>
<evidence type="ECO:0000313" key="2">
    <source>
        <dbReference type="Ensembl" id="ENSSVLP00005002968.1"/>
    </source>
</evidence>
<proteinExistence type="predicted"/>
<dbReference type="GeneTree" id="ENSGT00390000016480"/>
<keyword evidence="3" id="KW-1185">Reference proteome</keyword>
<dbReference type="PANTHER" id="PTHR39223">
    <property type="entry name" value="RIKEN CDNA 1700029H14 GENE"/>
    <property type="match status" value="1"/>
</dbReference>
<accession>A0A8D2AJZ7</accession>
<dbReference type="Ensembl" id="ENSSVLT00005003240.1">
    <property type="protein sequence ID" value="ENSSVLP00005002968.1"/>
    <property type="gene ID" value="ENSSVLG00005002351.1"/>
</dbReference>
<dbReference type="Proteomes" id="UP000694564">
    <property type="component" value="Chromosome 4"/>
</dbReference>
<name>A0A8D2AJZ7_SCIVU</name>
<protein>
    <submittedName>
        <fullName evidence="2">Uncharacterized protein</fullName>
    </submittedName>
</protein>
<dbReference type="InterPro" id="IPR040020">
    <property type="entry name" value="C13orf46-like"/>
</dbReference>
<organism evidence="2 3">
    <name type="scientific">Sciurus vulgaris</name>
    <name type="common">Eurasian red squirrel</name>
    <dbReference type="NCBI Taxonomy" id="55149"/>
    <lineage>
        <taxon>Eukaryota</taxon>
        <taxon>Metazoa</taxon>
        <taxon>Chordata</taxon>
        <taxon>Craniata</taxon>
        <taxon>Vertebrata</taxon>
        <taxon>Euteleostomi</taxon>
        <taxon>Mammalia</taxon>
        <taxon>Eutheria</taxon>
        <taxon>Euarchontoglires</taxon>
        <taxon>Glires</taxon>
        <taxon>Rodentia</taxon>
        <taxon>Sciuromorpha</taxon>
        <taxon>Sciuridae</taxon>
        <taxon>Sciurinae</taxon>
        <taxon>Sciurini</taxon>
        <taxon>Sciurus</taxon>
    </lineage>
</organism>
<feature type="region of interest" description="Disordered" evidence="1">
    <location>
        <begin position="1"/>
        <end position="128"/>
    </location>
</feature>
<feature type="region of interest" description="Disordered" evidence="1">
    <location>
        <begin position="224"/>
        <end position="253"/>
    </location>
</feature>
<sequence length="253" mass="27202">MEKDPATHRRHRPGPGALTSGVAPGHLKAASDGAELQRSRSMGGLHQKGDPPSRIRKLRRGPESEDQGQDPRRDADDTICQVNPEEDRKEKTQDALGGLDQECGKTESEVEKSDSEASTKEEQAGACAGSCALEAEEQKLESMKLNSLLEKEKPSAFVEIDLGDHAEEVQTKCACRPGRHHTTPLLASRTRTSWVCCIPYPTKRKAKGCTATLEKVLSARGGAGGRARVVTPPVPAQVPSDQVPRESLGIGQS</sequence>
<evidence type="ECO:0000256" key="1">
    <source>
        <dbReference type="SAM" id="MobiDB-lite"/>
    </source>
</evidence>
<evidence type="ECO:0000313" key="3">
    <source>
        <dbReference type="Proteomes" id="UP000694564"/>
    </source>
</evidence>
<dbReference type="PANTHER" id="PTHR39223:SF1">
    <property type="entry name" value="RIKEN CDNA 1700029H14 GENE"/>
    <property type="match status" value="1"/>
</dbReference>
<reference evidence="2" key="2">
    <citation type="submission" date="2025-09" db="UniProtKB">
        <authorList>
            <consortium name="Ensembl"/>
        </authorList>
    </citation>
    <scope>IDENTIFICATION</scope>
</reference>
<feature type="compositionally biased region" description="Basic and acidic residues" evidence="1">
    <location>
        <begin position="102"/>
        <end position="123"/>
    </location>
</feature>